<name>A0A5U2F588_SALER</name>
<accession>A0A5U2F588</accession>
<evidence type="ECO:0000313" key="1">
    <source>
        <dbReference type="EMBL" id="EBP0012737.1"/>
    </source>
</evidence>
<protein>
    <submittedName>
        <fullName evidence="1">Uncharacterized protein</fullName>
    </submittedName>
</protein>
<dbReference type="EMBL" id="AAGKHU010000073">
    <property type="protein sequence ID" value="EBP0012737.1"/>
    <property type="molecule type" value="Genomic_DNA"/>
</dbReference>
<gene>
    <name evidence="1" type="ORF">HX37_18385</name>
</gene>
<dbReference type="AlphaFoldDB" id="A0A5U2F588"/>
<organism evidence="1">
    <name type="scientific">Salmonella enterica</name>
    <name type="common">Salmonella choleraesuis</name>
    <dbReference type="NCBI Taxonomy" id="28901"/>
    <lineage>
        <taxon>Bacteria</taxon>
        <taxon>Pseudomonadati</taxon>
        <taxon>Pseudomonadota</taxon>
        <taxon>Gammaproteobacteria</taxon>
        <taxon>Enterobacterales</taxon>
        <taxon>Enterobacteriaceae</taxon>
        <taxon>Salmonella</taxon>
    </lineage>
</organism>
<sequence length="79" mass="9335">MKHLRYDCMGAAYAGESRRPQEVMRELGITFERAIPQSMGDKWWLFNCEHGELPGFITEMKCDDWMAKQYRLPEAYKNA</sequence>
<proteinExistence type="predicted"/>
<reference evidence="1" key="1">
    <citation type="submission" date="2018-07" db="EMBL/GenBank/DDBJ databases">
        <authorList>
            <consortium name="GenomeTrakr network: Whole genome sequencing for foodborne pathogen traceback"/>
        </authorList>
    </citation>
    <scope>NUCLEOTIDE SEQUENCE</scope>
    <source>
        <strain evidence="1">CFSAN018538</strain>
    </source>
</reference>
<comment type="caution">
    <text evidence="1">The sequence shown here is derived from an EMBL/GenBank/DDBJ whole genome shotgun (WGS) entry which is preliminary data.</text>
</comment>